<accession>A0A8I1E8P9</accession>
<protein>
    <submittedName>
        <fullName evidence="2">Uncharacterized protein</fullName>
    </submittedName>
</protein>
<evidence type="ECO:0000256" key="1">
    <source>
        <dbReference type="SAM" id="MobiDB-lite"/>
    </source>
</evidence>
<dbReference type="Proteomes" id="UP000645865">
    <property type="component" value="Unassembled WGS sequence"/>
</dbReference>
<sequence length="314" mass="33886">MPCPLINNVARVIDVRQVLGVDTFNAVNEDVSHGYSRNNIKFDASPTAVANVKNSAVQNADAVNSLVALFTSFFNQLIGLISNKKETTVPDVPRPPDVLPKVVPDPTPPAPGPATDIPGLSSKRNGAKPENIWSGFRQGPDGNCVTVSAIKAAMHRFGQSPTDIYKEVKKTSTGYHVVMRDGYELTLSDQELREGAQGAKFIGPDKGMLKDAQFLFAVSAKRAQRDNNDGTAGRSYRAAIHSLNNGEDETMAGEGFERLGLKKHMKRVSVRELARGQIGMCNRAGHSVAVINGREELWGRQGSTPRRGVAVALV</sequence>
<gene>
    <name evidence="2" type="ORF">YA0853_24720</name>
</gene>
<proteinExistence type="predicted"/>
<dbReference type="EMBL" id="JAEILH010000041">
    <property type="protein sequence ID" value="MBI6626835.1"/>
    <property type="molecule type" value="Genomic_DNA"/>
</dbReference>
<evidence type="ECO:0000313" key="2">
    <source>
        <dbReference type="EMBL" id="MBI6626835.1"/>
    </source>
</evidence>
<dbReference type="AlphaFoldDB" id="A0A8I1E8P9"/>
<comment type="caution">
    <text evidence="2">The sequence shown here is derived from an EMBL/GenBank/DDBJ whole genome shotgun (WGS) entry which is preliminary data.</text>
</comment>
<evidence type="ECO:0000313" key="3">
    <source>
        <dbReference type="Proteomes" id="UP000645865"/>
    </source>
</evidence>
<organism evidence="2 3">
    <name type="scientific">Pseudomonas rhodesiae</name>
    <dbReference type="NCBI Taxonomy" id="76760"/>
    <lineage>
        <taxon>Bacteria</taxon>
        <taxon>Pseudomonadati</taxon>
        <taxon>Pseudomonadota</taxon>
        <taxon>Gammaproteobacteria</taxon>
        <taxon>Pseudomonadales</taxon>
        <taxon>Pseudomonadaceae</taxon>
        <taxon>Pseudomonas</taxon>
    </lineage>
</organism>
<name>A0A8I1E8P9_9PSED</name>
<reference evidence="2" key="1">
    <citation type="submission" date="2020-12" db="EMBL/GenBank/DDBJ databases">
        <title>Comparative genomic insights into the epidemiology and virulence of plant pathogenic Pseudomonads from Turkey.</title>
        <authorList>
            <person name="Dillon M."/>
            <person name="Ruiz-Bedoya T."/>
            <person name="Bendalovic-Torma C."/>
            <person name="Guttman K.M."/>
            <person name="Kwak H."/>
            <person name="Middleton M.A."/>
            <person name="Wang P.W."/>
            <person name="Horuz S."/>
            <person name="Aysan Y."/>
            <person name="Guttman D.S."/>
        </authorList>
    </citation>
    <scope>NUCLEOTIDE SEQUENCE</scope>
    <source>
        <strain evidence="2">S5_IA_3a</strain>
    </source>
</reference>
<feature type="compositionally biased region" description="Pro residues" evidence="1">
    <location>
        <begin position="92"/>
        <end position="112"/>
    </location>
</feature>
<feature type="region of interest" description="Disordered" evidence="1">
    <location>
        <begin position="88"/>
        <end position="134"/>
    </location>
</feature>
<dbReference type="RefSeq" id="WP_169869012.1">
    <property type="nucleotide sequence ID" value="NZ_CAXISD010000016.1"/>
</dbReference>